<organism evidence="1">
    <name type="scientific">Solanum chilense</name>
    <name type="common">Tomato</name>
    <name type="synonym">Lycopersicon chilense</name>
    <dbReference type="NCBI Taxonomy" id="4083"/>
    <lineage>
        <taxon>Eukaryota</taxon>
        <taxon>Viridiplantae</taxon>
        <taxon>Streptophyta</taxon>
        <taxon>Embryophyta</taxon>
        <taxon>Tracheophyta</taxon>
        <taxon>Spermatophyta</taxon>
        <taxon>Magnoliopsida</taxon>
        <taxon>eudicotyledons</taxon>
        <taxon>Gunneridae</taxon>
        <taxon>Pentapetalae</taxon>
        <taxon>asterids</taxon>
        <taxon>lamiids</taxon>
        <taxon>Solanales</taxon>
        <taxon>Solanaceae</taxon>
        <taxon>Solanoideae</taxon>
        <taxon>Solaneae</taxon>
        <taxon>Solanum</taxon>
        <taxon>Solanum subgen. Lycopersicon</taxon>
    </lineage>
</organism>
<name>A0A6N2AT25_SOLCI</name>
<dbReference type="PANTHER" id="PTHR33320">
    <property type="entry name" value="METHIONYL-TRNA SYNTHETASE"/>
    <property type="match status" value="1"/>
</dbReference>
<dbReference type="EMBL" id="RXGB01007413">
    <property type="protein sequence ID" value="TMW85485.1"/>
    <property type="molecule type" value="Genomic_DNA"/>
</dbReference>
<accession>A0A6N2AT25</accession>
<gene>
    <name evidence="1" type="ORF">EJD97_023072</name>
</gene>
<protein>
    <submittedName>
        <fullName evidence="1">Uncharacterized protein</fullName>
    </submittedName>
</protein>
<proteinExistence type="predicted"/>
<sequence length="69" mass="7917">MHFLRCVCNEEKKEVGKKIALGLCPHCGGKVEAIDVEGNFKCCFLPVCYKMKRKYICTMCSRHLVLLYS</sequence>
<evidence type="ECO:0000313" key="1">
    <source>
        <dbReference type="EMBL" id="TMW85485.1"/>
    </source>
</evidence>
<dbReference type="PANTHER" id="PTHR33320:SF30">
    <property type="entry name" value="OS04G0606200 PROTEIN"/>
    <property type="match status" value="1"/>
</dbReference>
<comment type="caution">
    <text evidence="1">The sequence shown here is derived from an EMBL/GenBank/DDBJ whole genome shotgun (WGS) entry which is preliminary data.</text>
</comment>
<dbReference type="AlphaFoldDB" id="A0A6N2AT25"/>
<reference evidence="1" key="1">
    <citation type="submission" date="2019-05" db="EMBL/GenBank/DDBJ databases">
        <title>The de novo reference genome and transcriptome assemblies of the wild tomato species Solanum chilense.</title>
        <authorList>
            <person name="Stam R."/>
            <person name="Nosenko T."/>
            <person name="Hoerger A.C."/>
            <person name="Stephan W."/>
            <person name="Seidel M.A."/>
            <person name="Kuhn J.M.M."/>
            <person name="Haberer G."/>
            <person name="Tellier A."/>
        </authorList>
    </citation>
    <scope>NUCLEOTIDE SEQUENCE</scope>
    <source>
        <tissue evidence="1">Mature leaves</tissue>
    </source>
</reference>